<sequence length="124" mass="14774">VHNVCIRSFYPIKVIARNVCYHRASLSCNTSEAFVILVWRITSLFHQFQQIFCLSFKRHWGMRSFAIAYSFDHENGDCVEDYIVVLHKKRIRSYLSTTQSYMVNKNGCHKTLKHFAIQRPYPFY</sequence>
<dbReference type="WBParaSite" id="PgR093_g016_t02">
    <property type="protein sequence ID" value="PgR093_g016_t02"/>
    <property type="gene ID" value="PgR093_g016"/>
</dbReference>
<organism evidence="1 2">
    <name type="scientific">Parascaris univalens</name>
    <name type="common">Nematode worm</name>
    <dbReference type="NCBI Taxonomy" id="6257"/>
    <lineage>
        <taxon>Eukaryota</taxon>
        <taxon>Metazoa</taxon>
        <taxon>Ecdysozoa</taxon>
        <taxon>Nematoda</taxon>
        <taxon>Chromadorea</taxon>
        <taxon>Rhabditida</taxon>
        <taxon>Spirurina</taxon>
        <taxon>Ascaridomorpha</taxon>
        <taxon>Ascaridoidea</taxon>
        <taxon>Ascarididae</taxon>
        <taxon>Parascaris</taxon>
    </lineage>
</organism>
<evidence type="ECO:0000313" key="2">
    <source>
        <dbReference type="WBParaSite" id="PgR093_g016_t02"/>
    </source>
</evidence>
<evidence type="ECO:0000313" key="1">
    <source>
        <dbReference type="Proteomes" id="UP000887569"/>
    </source>
</evidence>
<name>A0A915C5W7_PARUN</name>
<accession>A0A915C5W7</accession>
<proteinExistence type="predicted"/>
<dbReference type="Proteomes" id="UP000887569">
    <property type="component" value="Unplaced"/>
</dbReference>
<protein>
    <submittedName>
        <fullName evidence="2">Uncharacterized protein</fullName>
    </submittedName>
</protein>
<keyword evidence="1" id="KW-1185">Reference proteome</keyword>
<reference evidence="2" key="1">
    <citation type="submission" date="2022-11" db="UniProtKB">
        <authorList>
            <consortium name="WormBaseParasite"/>
        </authorList>
    </citation>
    <scope>IDENTIFICATION</scope>
</reference>
<dbReference type="AlphaFoldDB" id="A0A915C5W7"/>